<protein>
    <recommendedName>
        <fullName evidence="1">Mutator-like transposase domain-containing protein</fullName>
    </recommendedName>
</protein>
<keyword evidence="3" id="KW-1185">Reference proteome</keyword>
<sequence length="109" mass="12423">MKLLWDVLRIYGCKLSMQQAVNEEKERISKEKNSEINLSVSGDGTWKKRSHISCLEVVTLAENTARKFLIHDVNYKGSVSKMEADSVKDMFSHSVSEYGVKYSRYIGDG</sequence>
<comment type="caution">
    <text evidence="2">The sequence shown here is derived from an EMBL/GenBank/DDBJ whole genome shotgun (WGS) entry which is preliminary data.</text>
</comment>
<gene>
    <name evidence="2" type="ORF">HHI36_003782</name>
</gene>
<organism evidence="2 3">
    <name type="scientific">Cryptolaemus montrouzieri</name>
    <dbReference type="NCBI Taxonomy" id="559131"/>
    <lineage>
        <taxon>Eukaryota</taxon>
        <taxon>Metazoa</taxon>
        <taxon>Ecdysozoa</taxon>
        <taxon>Arthropoda</taxon>
        <taxon>Hexapoda</taxon>
        <taxon>Insecta</taxon>
        <taxon>Pterygota</taxon>
        <taxon>Neoptera</taxon>
        <taxon>Endopterygota</taxon>
        <taxon>Coleoptera</taxon>
        <taxon>Polyphaga</taxon>
        <taxon>Cucujiformia</taxon>
        <taxon>Coccinelloidea</taxon>
        <taxon>Coccinellidae</taxon>
        <taxon>Scymninae</taxon>
        <taxon>Scymnini</taxon>
        <taxon>Cryptolaemus</taxon>
    </lineage>
</organism>
<evidence type="ECO:0000313" key="3">
    <source>
        <dbReference type="Proteomes" id="UP001516400"/>
    </source>
</evidence>
<dbReference type="Pfam" id="PF20700">
    <property type="entry name" value="Mutator"/>
    <property type="match status" value="1"/>
</dbReference>
<dbReference type="Proteomes" id="UP001516400">
    <property type="component" value="Unassembled WGS sequence"/>
</dbReference>
<dbReference type="AlphaFoldDB" id="A0ABD2NPB0"/>
<evidence type="ECO:0000313" key="2">
    <source>
        <dbReference type="EMBL" id="KAL3280552.1"/>
    </source>
</evidence>
<name>A0ABD2NPB0_9CUCU</name>
<proteinExistence type="predicted"/>
<feature type="domain" description="Mutator-like transposase" evidence="1">
    <location>
        <begin position="73"/>
        <end position="109"/>
    </location>
</feature>
<evidence type="ECO:0000259" key="1">
    <source>
        <dbReference type="Pfam" id="PF20700"/>
    </source>
</evidence>
<reference evidence="2 3" key="1">
    <citation type="journal article" date="2021" name="BMC Biol.">
        <title>Horizontally acquired antibacterial genes associated with adaptive radiation of ladybird beetles.</title>
        <authorList>
            <person name="Li H.S."/>
            <person name="Tang X.F."/>
            <person name="Huang Y.H."/>
            <person name="Xu Z.Y."/>
            <person name="Chen M.L."/>
            <person name="Du X.Y."/>
            <person name="Qiu B.Y."/>
            <person name="Chen P.T."/>
            <person name="Zhang W."/>
            <person name="Slipinski A."/>
            <person name="Escalona H.E."/>
            <person name="Waterhouse R.M."/>
            <person name="Zwick A."/>
            <person name="Pang H."/>
        </authorList>
    </citation>
    <scope>NUCLEOTIDE SEQUENCE [LARGE SCALE GENOMIC DNA]</scope>
    <source>
        <strain evidence="2">SYSU2018</strain>
    </source>
</reference>
<dbReference type="EMBL" id="JABFTP020000144">
    <property type="protein sequence ID" value="KAL3280552.1"/>
    <property type="molecule type" value="Genomic_DNA"/>
</dbReference>
<dbReference type="InterPro" id="IPR049012">
    <property type="entry name" value="Mutator_transp_dom"/>
</dbReference>
<accession>A0ABD2NPB0</accession>